<dbReference type="InterPro" id="IPR014395">
    <property type="entry name" value="Pen/GL7ACA/AHL_acylase"/>
</dbReference>
<feature type="binding site" evidence="5">
    <location>
        <position position="345"/>
    </location>
    <ligand>
        <name>Ca(2+)</name>
        <dbReference type="ChEBI" id="CHEBI:29108"/>
    </ligand>
</feature>
<keyword evidence="7" id="KW-1185">Reference proteome</keyword>
<dbReference type="STRING" id="1938817.SAMN06296008_102273"/>
<dbReference type="PANTHER" id="PTHR34218:SF4">
    <property type="entry name" value="ACYL-HOMOSERINE LACTONE ACYLASE QUIP"/>
    <property type="match status" value="1"/>
</dbReference>
<dbReference type="PIRSF" id="PIRSF001227">
    <property type="entry name" value="Pen_acylase"/>
    <property type="match status" value="1"/>
</dbReference>
<dbReference type="GO" id="GO:0016811">
    <property type="term" value="F:hydrolase activity, acting on carbon-nitrogen (but not peptide) bonds, in linear amides"/>
    <property type="evidence" value="ECO:0007669"/>
    <property type="project" value="InterPro"/>
</dbReference>
<sequence>MRNQFFNPRINKLFKYFFLGLLFLLMLIGSVLGVYLYSAKSSMKGKSTVAGLRDEVMIAFDESDIPHVEAKSTNDALYALGYLHARERGWQLEFNRRLASGSLSEILGEKSLRIDQFIRTLGIRSAARNQYEQLPSETKLALEAYANGINAGFADLGWALPVEFILLGTKPGLWTPIDSMSWMMMMALDLGDNWSKEVIRLQLASVLTTDEIWQILPPYPGDQPATKIDFAKLYKDRGIYQASSNSVETLASNSYQVQDLLPMGQDGKGSNNWVLSGTQTTSGKPILANDPHLGLSTPSTWYFVHLKSKDMNIIGGSMPGLPGVILGHTSKVAWGFTNTGADVQDLFIDQIQTSNPSQYVTATGSEFFKVRRETISVKGQKSVSLLVRETQHGPVISDVFEPLKKLINTDKYVVSLKWSALDKKNQSILALLHVNQSNSIEDLKKAFSHFYAPMQNIVMADVDGNIGFMAAGVAPKRTAQNSMAGVAPVFGWEAKNEWGAYLTMEELPHDFSSNPNGIATANHKIQGDHSQYSLTADWSSPYRFDRINQLIQAKPKHDMASNMAIQADTLSLAAQPLIELLKETARQEPAFQKMVPLLDRFQGEMKVDDGGALIFNVWVDQLTRLVFKPKLGTFFEEIYRQRNLREGLIQILNDPDSSWCDVPATEKKELCKDLSPQALKFTLDYVSRRYGDSPNAWKWGRAHTAISQHHPMSNVPFLKSLFELHTPIPGDTFTVNVGRMNYSNPEEPYAANLAPGMRMIYDLSNLDQSIFMGIGGQSGWVQSKRYREYLGLWSADNYLPLSTNSSAANQASFLLKAK</sequence>
<dbReference type="Gene3D" id="3.60.20.10">
    <property type="entry name" value="Glutamine Phosphoribosylpyrophosphate, subunit 1, domain 1"/>
    <property type="match status" value="1"/>
</dbReference>
<dbReference type="Proteomes" id="UP000192708">
    <property type="component" value="Unassembled WGS sequence"/>
</dbReference>
<evidence type="ECO:0000256" key="5">
    <source>
        <dbReference type="PIRSR" id="PIRSR001227-2"/>
    </source>
</evidence>
<evidence type="ECO:0000256" key="3">
    <source>
        <dbReference type="ARBA" id="ARBA00023145"/>
    </source>
</evidence>
<accession>A0A1W1YD41</accession>
<dbReference type="Gene3D" id="1.10.439.10">
    <property type="entry name" value="Penicillin Amidohydrolase, domain 1"/>
    <property type="match status" value="1"/>
</dbReference>
<dbReference type="GO" id="GO:0046872">
    <property type="term" value="F:metal ion binding"/>
    <property type="evidence" value="ECO:0007669"/>
    <property type="project" value="UniProtKB-KW"/>
</dbReference>
<organism evidence="6 7">
    <name type="scientific">Polynucleobacter kasalickyi</name>
    <dbReference type="NCBI Taxonomy" id="1938817"/>
    <lineage>
        <taxon>Bacteria</taxon>
        <taxon>Pseudomonadati</taxon>
        <taxon>Pseudomonadota</taxon>
        <taxon>Betaproteobacteria</taxon>
        <taxon>Burkholderiales</taxon>
        <taxon>Burkholderiaceae</taxon>
        <taxon>Polynucleobacter</taxon>
    </lineage>
</organism>
<comment type="similarity">
    <text evidence="1">Belongs to the peptidase S45 family.</text>
</comment>
<dbReference type="Pfam" id="PF01804">
    <property type="entry name" value="Penicil_amidase"/>
    <property type="match status" value="1"/>
</dbReference>
<name>A0A1W1YD41_9BURK</name>
<evidence type="ECO:0000256" key="2">
    <source>
        <dbReference type="ARBA" id="ARBA00022801"/>
    </source>
</evidence>
<keyword evidence="5" id="KW-0479">Metal-binding</keyword>
<feature type="binding site" evidence="5">
    <location>
        <position position="342"/>
    </location>
    <ligand>
        <name>Ca(2+)</name>
        <dbReference type="ChEBI" id="CHEBI:29108"/>
    </ligand>
</feature>
<dbReference type="SUPFAM" id="SSF56235">
    <property type="entry name" value="N-terminal nucleophile aminohydrolases (Ntn hydrolases)"/>
    <property type="match status" value="1"/>
</dbReference>
<feature type="active site" description="Nucleophile" evidence="4">
    <location>
        <position position="270"/>
    </location>
</feature>
<protein>
    <submittedName>
        <fullName evidence="6">Penicillin amidase</fullName>
    </submittedName>
</protein>
<evidence type="ECO:0000313" key="7">
    <source>
        <dbReference type="Proteomes" id="UP000192708"/>
    </source>
</evidence>
<keyword evidence="5" id="KW-0106">Calcium</keyword>
<dbReference type="GO" id="GO:0017000">
    <property type="term" value="P:antibiotic biosynthetic process"/>
    <property type="evidence" value="ECO:0007669"/>
    <property type="project" value="InterPro"/>
</dbReference>
<feature type="binding site" evidence="5">
    <location>
        <position position="197"/>
    </location>
    <ligand>
        <name>Ca(2+)</name>
        <dbReference type="ChEBI" id="CHEBI:29108"/>
    </ligand>
</feature>
<dbReference type="InterPro" id="IPR029055">
    <property type="entry name" value="Ntn_hydrolases_N"/>
</dbReference>
<dbReference type="AlphaFoldDB" id="A0A1W1YD41"/>
<dbReference type="PANTHER" id="PTHR34218">
    <property type="entry name" value="PEPTIDASE S45 PENICILLIN AMIDASE"/>
    <property type="match status" value="1"/>
</dbReference>
<evidence type="ECO:0000256" key="4">
    <source>
        <dbReference type="PIRSR" id="PIRSR001227-1"/>
    </source>
</evidence>
<evidence type="ECO:0000256" key="1">
    <source>
        <dbReference type="ARBA" id="ARBA00006586"/>
    </source>
</evidence>
<reference evidence="6 7" key="1">
    <citation type="submission" date="2017-04" db="EMBL/GenBank/DDBJ databases">
        <authorList>
            <person name="Afonso C.L."/>
            <person name="Miller P.J."/>
            <person name="Scott M.A."/>
            <person name="Spackman E."/>
            <person name="Goraichik I."/>
            <person name="Dimitrov K.M."/>
            <person name="Suarez D.L."/>
            <person name="Swayne D.E."/>
        </authorList>
    </citation>
    <scope>NUCLEOTIDE SEQUENCE [LARGE SCALE GENOMIC DNA]</scope>
    <source>
        <strain evidence="6 7">VK13</strain>
    </source>
</reference>
<dbReference type="InterPro" id="IPR043146">
    <property type="entry name" value="Penicillin_amidase_N_B-knob"/>
</dbReference>
<evidence type="ECO:0000313" key="6">
    <source>
        <dbReference type="EMBL" id="SMC34065.1"/>
    </source>
</evidence>
<dbReference type="InterPro" id="IPR023343">
    <property type="entry name" value="Penicillin_amidase_dom1"/>
</dbReference>
<dbReference type="InterPro" id="IPR043147">
    <property type="entry name" value="Penicillin_amidase_A-knob"/>
</dbReference>
<dbReference type="CDD" id="cd03747">
    <property type="entry name" value="Ntn_PGA_like"/>
    <property type="match status" value="1"/>
</dbReference>
<comment type="cofactor">
    <cofactor evidence="5">
        <name>Ca(2+)</name>
        <dbReference type="ChEBI" id="CHEBI:29108"/>
    </cofactor>
    <text evidence="5">Binds 1 Ca(2+) ion per dimer.</text>
</comment>
<proteinExistence type="inferred from homology"/>
<dbReference type="EMBL" id="FWXJ01000002">
    <property type="protein sequence ID" value="SMC34065.1"/>
    <property type="molecule type" value="Genomic_DNA"/>
</dbReference>
<dbReference type="InterPro" id="IPR002692">
    <property type="entry name" value="S45"/>
</dbReference>
<keyword evidence="2" id="KW-0378">Hydrolase</keyword>
<keyword evidence="3" id="KW-0865">Zymogen</keyword>
<gene>
    <name evidence="6" type="ORF">SAMN06296008_102273</name>
</gene>
<dbReference type="Gene3D" id="2.30.120.10">
    <property type="match status" value="1"/>
</dbReference>
<dbReference type="Gene3D" id="1.10.1400.10">
    <property type="match status" value="1"/>
</dbReference>